<organism evidence="2 4">
    <name type="scientific">Leclercia adecarboxylata</name>
    <dbReference type="NCBI Taxonomy" id="83655"/>
    <lineage>
        <taxon>Bacteria</taxon>
        <taxon>Pseudomonadati</taxon>
        <taxon>Pseudomonadota</taxon>
        <taxon>Gammaproteobacteria</taxon>
        <taxon>Enterobacterales</taxon>
        <taxon>Enterobacteriaceae</taxon>
        <taxon>Leclercia</taxon>
    </lineage>
</organism>
<evidence type="ECO:0000313" key="2">
    <source>
        <dbReference type="EMBL" id="MDC6641365.1"/>
    </source>
</evidence>
<feature type="region of interest" description="Disordered" evidence="1">
    <location>
        <begin position="115"/>
        <end position="136"/>
    </location>
</feature>
<dbReference type="Proteomes" id="UP001357437">
    <property type="component" value="Unassembled WGS sequence"/>
</dbReference>
<accession>A0A9X4BH65</accession>
<protein>
    <submittedName>
        <fullName evidence="2">Uncharacterized protein</fullName>
    </submittedName>
</protein>
<feature type="compositionally biased region" description="Low complexity" evidence="1">
    <location>
        <begin position="127"/>
        <end position="136"/>
    </location>
</feature>
<dbReference type="EMBL" id="JAYMCU010000307">
    <property type="protein sequence ID" value="MEC3939701.1"/>
    <property type="molecule type" value="Genomic_DNA"/>
</dbReference>
<dbReference type="AlphaFoldDB" id="A0A9X4BH65"/>
<keyword evidence="5" id="KW-1185">Reference proteome</keyword>
<reference evidence="3 5" key="2">
    <citation type="submission" date="2024-01" db="EMBL/GenBank/DDBJ databases">
        <title>Comparative Genomics of Leclercia adecarboxylata Strains Isolated from Several Sources.</title>
        <authorList>
            <person name="Yescas-Zazueta V."/>
            <person name="Balbuena-Alonso M.G."/>
            <person name="Valencia D."/>
            <person name="Mendez-Pfeiffer P.A."/>
            <person name="Ballesteros-Monrreal M.G."/>
            <person name="Rocha-Gracia R.D.C."/>
            <person name="Barrios-Villa E."/>
        </authorList>
    </citation>
    <scope>NUCLEOTIDE SEQUENCE [LARGE SCALE GENOMIC DNA]</scope>
    <source>
        <strain evidence="3 5">33MEM</strain>
    </source>
</reference>
<name>A0A9X4BH65_9ENTR</name>
<sequence>MTTNTTSGDASVQDIEQPSLAQEWFTAILTGDSKKLLTYGLTKEQVNELDTTSARSDAAKLLLQSENTKARSTSKRVQAAQILGDKELPSETPPAKHVISTATFHTNVAAAVSELRASEQKKKKSSKAALAGKQAV</sequence>
<evidence type="ECO:0000256" key="1">
    <source>
        <dbReference type="SAM" id="MobiDB-lite"/>
    </source>
</evidence>
<dbReference type="RefSeq" id="WP_191153178.1">
    <property type="nucleotide sequence ID" value="NZ_CP060824.1"/>
</dbReference>
<evidence type="ECO:0000313" key="4">
    <source>
        <dbReference type="Proteomes" id="UP001149314"/>
    </source>
</evidence>
<evidence type="ECO:0000313" key="3">
    <source>
        <dbReference type="EMBL" id="MEC3939701.1"/>
    </source>
</evidence>
<comment type="caution">
    <text evidence="2">The sequence shown here is derived from an EMBL/GenBank/DDBJ whole genome shotgun (WGS) entry which is preliminary data.</text>
</comment>
<dbReference type="Proteomes" id="UP001149314">
    <property type="component" value="Unassembled WGS sequence"/>
</dbReference>
<gene>
    <name evidence="2" type="ORF">OEZ79_24485</name>
    <name evidence="3" type="ORF">VOF76_26760</name>
</gene>
<reference evidence="2" key="1">
    <citation type="journal article" date="2023" name="Genes Genomics">
        <title>Genomic insights of Leclercia adecarboxylata strains linked to an outbreak in public hospitals in Mexico.</title>
        <authorList>
            <person name="Barrios-Villa E."/>
            <person name="Pacheco-Flores B."/>
            <person name="Lozano-Zarain P."/>
            <person name="Del Campo-Ortega R."/>
            <person name="de Jesus Ascencio-Montiel I."/>
            <person name="Gonzalez-Leon M."/>
            <person name="Camorlinga-Ponce M."/>
            <person name="Gaytan Cervantes F.J."/>
            <person name="Gonzalez Torres C."/>
            <person name="Aguilar E."/>
            <person name="Gonzalez Ibarra J."/>
            <person name="Torres Lopez F.J."/>
            <person name="Rosas-Vargas H."/>
            <person name="Gonzalez-Bonilla C.R."/>
            <person name="Del Carmen Rocha-Gracia R."/>
        </authorList>
    </citation>
    <scope>NUCLEOTIDE SEQUENCE</scope>
    <source>
        <strain evidence="2">Lac40</strain>
    </source>
</reference>
<evidence type="ECO:0000313" key="5">
    <source>
        <dbReference type="Proteomes" id="UP001357437"/>
    </source>
</evidence>
<proteinExistence type="predicted"/>
<dbReference type="EMBL" id="JAOURS010000052">
    <property type="protein sequence ID" value="MDC6641365.1"/>
    <property type="molecule type" value="Genomic_DNA"/>
</dbReference>